<name>A0A7T5R239_9BACT</name>
<protein>
    <submittedName>
        <fullName evidence="2">TlpA family protein disulfide reductase</fullName>
    </submittedName>
</protein>
<evidence type="ECO:0000259" key="1">
    <source>
        <dbReference type="PROSITE" id="PS51352"/>
    </source>
</evidence>
<gene>
    <name evidence="2" type="ORF">HYS17_11635</name>
</gene>
<dbReference type="InterPro" id="IPR013766">
    <property type="entry name" value="Thioredoxin_domain"/>
</dbReference>
<dbReference type="AlphaFoldDB" id="A0A7T5R239"/>
<dbReference type="Gene3D" id="3.40.30.10">
    <property type="entry name" value="Glutaredoxin"/>
    <property type="match status" value="1"/>
</dbReference>
<dbReference type="PANTHER" id="PTHR42852:SF13">
    <property type="entry name" value="PROTEIN DIPZ"/>
    <property type="match status" value="1"/>
</dbReference>
<evidence type="ECO:0000313" key="3">
    <source>
        <dbReference type="Proteomes" id="UP000595362"/>
    </source>
</evidence>
<proteinExistence type="predicted"/>
<dbReference type="InterPro" id="IPR036249">
    <property type="entry name" value="Thioredoxin-like_sf"/>
</dbReference>
<dbReference type="InterPro" id="IPR000866">
    <property type="entry name" value="AhpC/TSA"/>
</dbReference>
<dbReference type="InterPro" id="IPR050553">
    <property type="entry name" value="Thioredoxin_ResA/DsbE_sf"/>
</dbReference>
<accession>A0A7T5R239</accession>
<reference evidence="2 3" key="1">
    <citation type="submission" date="2020-07" db="EMBL/GenBank/DDBJ databases">
        <title>Huge and variable diversity of episymbiotic CPR bacteria and DPANN archaea in groundwater ecosystems.</title>
        <authorList>
            <person name="He C.Y."/>
            <person name="Keren R."/>
            <person name="Whittaker M."/>
            <person name="Farag I.F."/>
            <person name="Doudna J."/>
            <person name="Cate J.H.D."/>
            <person name="Banfield J.F."/>
        </authorList>
    </citation>
    <scope>NUCLEOTIDE SEQUENCE [LARGE SCALE GENOMIC DNA]</scope>
    <source>
        <strain evidence="2">NC_groundwater_70_Ag_B-0.1um_54_66</strain>
    </source>
</reference>
<feature type="domain" description="Thioredoxin" evidence="1">
    <location>
        <begin position="41"/>
        <end position="188"/>
    </location>
</feature>
<dbReference type="Proteomes" id="UP000595362">
    <property type="component" value="Chromosome"/>
</dbReference>
<dbReference type="SUPFAM" id="SSF52833">
    <property type="entry name" value="Thioredoxin-like"/>
    <property type="match status" value="1"/>
</dbReference>
<dbReference type="PROSITE" id="PS51352">
    <property type="entry name" value="THIOREDOXIN_2"/>
    <property type="match status" value="1"/>
</dbReference>
<dbReference type="PANTHER" id="PTHR42852">
    <property type="entry name" value="THIOL:DISULFIDE INTERCHANGE PROTEIN DSBE"/>
    <property type="match status" value="1"/>
</dbReference>
<dbReference type="EMBL" id="CP066681">
    <property type="protein sequence ID" value="QQG36122.1"/>
    <property type="molecule type" value="Genomic_DNA"/>
</dbReference>
<dbReference type="CDD" id="cd02966">
    <property type="entry name" value="TlpA_like_family"/>
    <property type="match status" value="1"/>
</dbReference>
<dbReference type="GO" id="GO:0016491">
    <property type="term" value="F:oxidoreductase activity"/>
    <property type="evidence" value="ECO:0007669"/>
    <property type="project" value="InterPro"/>
</dbReference>
<evidence type="ECO:0000313" key="2">
    <source>
        <dbReference type="EMBL" id="QQG36122.1"/>
    </source>
</evidence>
<organism evidence="2 3">
    <name type="scientific">Micavibrio aeruginosavorus</name>
    <dbReference type="NCBI Taxonomy" id="349221"/>
    <lineage>
        <taxon>Bacteria</taxon>
        <taxon>Pseudomonadati</taxon>
        <taxon>Bdellovibrionota</taxon>
        <taxon>Bdellovibrionia</taxon>
        <taxon>Bdellovibrionales</taxon>
        <taxon>Pseudobdellovibrionaceae</taxon>
        <taxon>Micavibrio</taxon>
    </lineage>
</organism>
<sequence length="189" mass="21316">MHKCFNSVLIAATLALILLTTWYIDGRARVGAVPERRSAAEAAAGTAPDMTLTTLKSAHVRLYDYRGKIVLLNFWATWCAPCIAEFAQFQNLAKQMPDDVVILAVSIDERRSDIDKFIHRYLPSLDRTPNLILFHDAGQVISQDMFQTIRVPETIIINPEMKMARKVAGLSFTWDSQETIAYLSTLKKN</sequence>
<dbReference type="GO" id="GO:0016209">
    <property type="term" value="F:antioxidant activity"/>
    <property type="evidence" value="ECO:0007669"/>
    <property type="project" value="InterPro"/>
</dbReference>
<dbReference type="Pfam" id="PF00578">
    <property type="entry name" value="AhpC-TSA"/>
    <property type="match status" value="1"/>
</dbReference>